<evidence type="ECO:0000259" key="4">
    <source>
        <dbReference type="Pfam" id="PF02770"/>
    </source>
</evidence>
<dbReference type="RefSeq" id="WP_128238105.1">
    <property type="nucleotide sequence ID" value="NZ_SAUX01000019.1"/>
</dbReference>
<protein>
    <submittedName>
        <fullName evidence="7">Dehydrogenase</fullName>
    </submittedName>
</protein>
<dbReference type="PANTHER" id="PTHR48083">
    <property type="entry name" value="MEDIUM-CHAIN SPECIFIC ACYL-COA DEHYDROGENASE, MITOCHONDRIAL-RELATED"/>
    <property type="match status" value="1"/>
</dbReference>
<name>A0A443K4L8_9RHOB</name>
<dbReference type="PIRSF" id="PIRSF016578">
    <property type="entry name" value="HsaA"/>
    <property type="match status" value="1"/>
</dbReference>
<comment type="similarity">
    <text evidence="3">Belongs to the HpaH/HsaA monooxygenase family.</text>
</comment>
<feature type="domain" description="Acyl-CoA dehydrogenase C-terminal" evidence="6">
    <location>
        <begin position="247"/>
        <end position="388"/>
    </location>
</feature>
<evidence type="ECO:0000256" key="2">
    <source>
        <dbReference type="ARBA" id="ARBA00023002"/>
    </source>
</evidence>
<dbReference type="GO" id="GO:0003995">
    <property type="term" value="F:acyl-CoA dehydrogenase activity"/>
    <property type="evidence" value="ECO:0007669"/>
    <property type="project" value="TreeGrafter"/>
</dbReference>
<dbReference type="OrthoDB" id="6184213at2"/>
<evidence type="ECO:0000256" key="3">
    <source>
        <dbReference type="ARBA" id="ARBA00049661"/>
    </source>
</evidence>
<gene>
    <name evidence="7" type="ORF">D2T31_15845</name>
</gene>
<reference evidence="7 8" key="2">
    <citation type="submission" date="2019-01" db="EMBL/GenBank/DDBJ databases">
        <authorList>
            <person name="Li Y."/>
        </authorList>
    </citation>
    <scope>NUCLEOTIDE SEQUENCE [LARGE SCALE GENOMIC DNA]</scope>
    <source>
        <strain evidence="7 8">D19-10-3-21</strain>
    </source>
</reference>
<keyword evidence="2" id="KW-0560">Oxidoreductase</keyword>
<proteinExistence type="inferred from homology"/>
<dbReference type="Gene3D" id="2.40.110.10">
    <property type="entry name" value="Butyryl-CoA Dehydrogenase, subunit A, domain 2"/>
    <property type="match status" value="1"/>
</dbReference>
<dbReference type="InterPro" id="IPR050741">
    <property type="entry name" value="Acyl-CoA_dehydrogenase"/>
</dbReference>
<dbReference type="SUPFAM" id="SSF56645">
    <property type="entry name" value="Acyl-CoA dehydrogenase NM domain-like"/>
    <property type="match status" value="1"/>
</dbReference>
<organism evidence="7 8">
    <name type="scientific">Paenirhodobacter populi</name>
    <dbReference type="NCBI Taxonomy" id="2306993"/>
    <lineage>
        <taxon>Bacteria</taxon>
        <taxon>Pseudomonadati</taxon>
        <taxon>Pseudomonadota</taxon>
        <taxon>Alphaproteobacteria</taxon>
        <taxon>Rhodobacterales</taxon>
        <taxon>Rhodobacter group</taxon>
        <taxon>Paenirhodobacter</taxon>
    </lineage>
</organism>
<dbReference type="PANTHER" id="PTHR48083:SF19">
    <property type="entry name" value="FLAVIN-DEPENDENT MONOOXYGENASE, OXYGENASE SUBUNIT HSAA"/>
    <property type="match status" value="1"/>
</dbReference>
<keyword evidence="1" id="KW-0285">Flavoprotein</keyword>
<dbReference type="InterPro" id="IPR006091">
    <property type="entry name" value="Acyl-CoA_Oxase/DH_mid-dom"/>
</dbReference>
<dbReference type="InterPro" id="IPR036250">
    <property type="entry name" value="AcylCo_DH-like_C"/>
</dbReference>
<reference evidence="7 8" key="1">
    <citation type="submission" date="2019-01" db="EMBL/GenBank/DDBJ databases">
        <title>Sinorhodobacter populi sp. nov. isolated from the symptomatic bark tissue of Populus euramericana canker.</title>
        <authorList>
            <person name="Xu G."/>
        </authorList>
    </citation>
    <scope>NUCLEOTIDE SEQUENCE [LARGE SCALE GENOMIC DNA]</scope>
    <source>
        <strain evidence="7 8">D19-10-3-21</strain>
    </source>
</reference>
<sequence length="411" mass="44057">MTLNTSPSRSPATGYDGTDATELLLRSQQLAEAFARDAARRDLERIPPRAEIRALADAGLLAARIPAAYGGPEVPVPEFARILINIARGDANIAQAASPVFANLEKIRIYGTEAQKRHYYGLVLDGALLTGNAAAEKGGKHLGDFSTVIRPDGDGFVLIGAKSYSTGTLYADYTLVTAITEQGGRAAAMVPTDRAGVTIIDDWDGMGQRATASGSAVFDGVRLVASEVIFIPDYGRRRTYEGGFAQLLHSAIDAGIAWAAIEEGMQQARTASRPLPEARVKRGTDDPYVLHTAGRIVIEARAAELLTLRGAEFLDLAIRAFYQGTPEANRLLAEASVAVAEAKYATSEASLHVAEMIYRLGGASATSRAVNLDRHWRNARTHTTHDPVDWKARVVGDYALNGTWPAINTKV</sequence>
<dbReference type="EMBL" id="SAUX01000019">
    <property type="protein sequence ID" value="RWR27706.1"/>
    <property type="molecule type" value="Genomic_DNA"/>
</dbReference>
<dbReference type="GO" id="GO:0033539">
    <property type="term" value="P:fatty acid beta-oxidation using acyl-CoA dehydrogenase"/>
    <property type="evidence" value="ECO:0007669"/>
    <property type="project" value="TreeGrafter"/>
</dbReference>
<dbReference type="InterPro" id="IPR009100">
    <property type="entry name" value="AcylCoA_DH/oxidase_NM_dom_sf"/>
</dbReference>
<dbReference type="InterPro" id="IPR013786">
    <property type="entry name" value="AcylCoA_DH/ox_N"/>
</dbReference>
<dbReference type="Gene3D" id="1.20.140.10">
    <property type="entry name" value="Butyryl-CoA Dehydrogenase, subunit A, domain 3"/>
    <property type="match status" value="1"/>
</dbReference>
<dbReference type="Pfam" id="PF08028">
    <property type="entry name" value="Acyl-CoA_dh_2"/>
    <property type="match status" value="1"/>
</dbReference>
<evidence type="ECO:0000313" key="8">
    <source>
        <dbReference type="Proteomes" id="UP000285295"/>
    </source>
</evidence>
<feature type="domain" description="Acyl-CoA dehydrogenase/oxidase N-terminal" evidence="5">
    <location>
        <begin position="31"/>
        <end position="125"/>
    </location>
</feature>
<dbReference type="SUPFAM" id="SSF47203">
    <property type="entry name" value="Acyl-CoA dehydrogenase C-terminal domain-like"/>
    <property type="match status" value="1"/>
</dbReference>
<dbReference type="GO" id="GO:0050660">
    <property type="term" value="F:flavin adenine dinucleotide binding"/>
    <property type="evidence" value="ECO:0007669"/>
    <property type="project" value="InterPro"/>
</dbReference>
<evidence type="ECO:0000313" key="7">
    <source>
        <dbReference type="EMBL" id="RWR27706.1"/>
    </source>
</evidence>
<accession>A0A443K4L8</accession>
<dbReference type="Gene3D" id="1.10.540.10">
    <property type="entry name" value="Acyl-CoA dehydrogenase/oxidase, N-terminal domain"/>
    <property type="match status" value="1"/>
</dbReference>
<dbReference type="GO" id="GO:0005737">
    <property type="term" value="C:cytoplasm"/>
    <property type="evidence" value="ECO:0007669"/>
    <property type="project" value="TreeGrafter"/>
</dbReference>
<dbReference type="AlphaFoldDB" id="A0A443K4L8"/>
<evidence type="ECO:0000259" key="5">
    <source>
        <dbReference type="Pfam" id="PF02771"/>
    </source>
</evidence>
<dbReference type="GO" id="GO:0016712">
    <property type="term" value="F:oxidoreductase activity, acting on paired donors, with incorporation or reduction of molecular oxygen, reduced flavin or flavoprotein as one donor, and incorporation of one atom of oxygen"/>
    <property type="evidence" value="ECO:0007669"/>
    <property type="project" value="TreeGrafter"/>
</dbReference>
<feature type="domain" description="Acyl-CoA oxidase/dehydrogenase middle" evidence="4">
    <location>
        <begin position="136"/>
        <end position="221"/>
    </location>
</feature>
<dbReference type="Pfam" id="PF02771">
    <property type="entry name" value="Acyl-CoA_dh_N"/>
    <property type="match status" value="1"/>
</dbReference>
<dbReference type="InterPro" id="IPR046373">
    <property type="entry name" value="Acyl-CoA_Oxase/DH_mid-dom_sf"/>
</dbReference>
<evidence type="ECO:0000259" key="6">
    <source>
        <dbReference type="Pfam" id="PF08028"/>
    </source>
</evidence>
<evidence type="ECO:0000256" key="1">
    <source>
        <dbReference type="ARBA" id="ARBA00022630"/>
    </source>
</evidence>
<comment type="caution">
    <text evidence="7">The sequence shown here is derived from an EMBL/GenBank/DDBJ whole genome shotgun (WGS) entry which is preliminary data.</text>
</comment>
<dbReference type="InterPro" id="IPR037069">
    <property type="entry name" value="AcylCoA_DH/ox_N_sf"/>
</dbReference>
<dbReference type="Pfam" id="PF02770">
    <property type="entry name" value="Acyl-CoA_dh_M"/>
    <property type="match status" value="1"/>
</dbReference>
<dbReference type="InterPro" id="IPR013107">
    <property type="entry name" value="Acyl-CoA_DH_C"/>
</dbReference>
<dbReference type="Proteomes" id="UP000285295">
    <property type="component" value="Unassembled WGS sequence"/>
</dbReference>